<feature type="compositionally biased region" description="Acidic residues" evidence="1">
    <location>
        <begin position="220"/>
        <end position="235"/>
    </location>
</feature>
<dbReference type="InterPro" id="IPR029178">
    <property type="entry name" value="Ecm11_C"/>
</dbReference>
<dbReference type="GO" id="GO:0042790">
    <property type="term" value="P:nucleolar large rRNA transcription by RNA polymerase I"/>
    <property type="evidence" value="ECO:0007669"/>
    <property type="project" value="TreeGrafter"/>
</dbReference>
<proteinExistence type="predicted"/>
<name>A0A420H1S8_9PEZI</name>
<keyword evidence="4" id="KW-1185">Reference proteome</keyword>
<reference evidence="3 4" key="1">
    <citation type="journal article" date="2018" name="BMC Genomics">
        <title>Comparative genome analyses reveal sequence features reflecting distinct modes of host-adaptation between dicot and monocot powdery mildew.</title>
        <authorList>
            <person name="Wu Y."/>
            <person name="Ma X."/>
            <person name="Pan Z."/>
            <person name="Kale S.D."/>
            <person name="Song Y."/>
            <person name="King H."/>
            <person name="Zhang Q."/>
            <person name="Presley C."/>
            <person name="Deng X."/>
            <person name="Wei C.I."/>
            <person name="Xiao S."/>
        </authorList>
    </citation>
    <scope>NUCLEOTIDE SEQUENCE [LARGE SCALE GENOMIC DNA]</scope>
    <source>
        <strain evidence="3">UMSG3</strain>
    </source>
</reference>
<protein>
    <recommendedName>
        <fullName evidence="2">Extracellular mutant protein 11 C-terminal domain-containing protein</fullName>
    </recommendedName>
</protein>
<dbReference type="PANTHER" id="PTHR28244:SF1">
    <property type="entry name" value="RNA POLYMERASE I-SPECIFIC TRANSCRIPTION INITIATION FACTOR RRN11"/>
    <property type="match status" value="1"/>
</dbReference>
<feature type="region of interest" description="Disordered" evidence="1">
    <location>
        <begin position="186"/>
        <end position="275"/>
    </location>
</feature>
<sequence>MSSGRLKGFVNRTGRSGSPFTSDRKAAQALKFLPKQICGGAQELAGSKESSADHAHASNFMNVEHEQHEQHEQPLPSYENDYTGLGLDSIVDSDFDHTRTDSLGQAPDTDIQLSAKDDNALTYFHEGQRSESNFEQAQYEPFRDVNFTTRLNEGNRQPTDVQYSTAGNFIPQEIRPITVTKMARFQSVQPKSHDLRKVPSNFPEGRTKRVSGKSPSSENDYSDTDQGFLDDDEIGYEEKPLNLTPSRSKNQRPDMTTLNSRTENQAPTPLADYDDDTLKKMSYDELMSQSWEDAPDKKSFSYPRELRGSATTLETKINYYLTNTFKDKNATGPGRKAAEAFYEQLTSKEWDEAGEIFIGKFTELMHKLKEKRQEKRDLTHKFESIIHARESAVRKKSIILDKKLHDMRTGGESLLIGRPRT</sequence>
<feature type="region of interest" description="Disordered" evidence="1">
    <location>
        <begin position="1"/>
        <end position="24"/>
    </location>
</feature>
<organism evidence="3 4">
    <name type="scientific">Golovinomyces cichoracearum</name>
    <dbReference type="NCBI Taxonomy" id="62708"/>
    <lineage>
        <taxon>Eukaryota</taxon>
        <taxon>Fungi</taxon>
        <taxon>Dikarya</taxon>
        <taxon>Ascomycota</taxon>
        <taxon>Pezizomycotina</taxon>
        <taxon>Leotiomycetes</taxon>
        <taxon>Erysiphales</taxon>
        <taxon>Erysiphaceae</taxon>
        <taxon>Golovinomyces</taxon>
    </lineage>
</organism>
<gene>
    <name evidence="3" type="ORF">GcM3_222036</name>
</gene>
<dbReference type="GO" id="GO:0070860">
    <property type="term" value="C:RNA polymerase I core factor complex"/>
    <property type="evidence" value="ECO:0007669"/>
    <property type="project" value="TreeGrafter"/>
</dbReference>
<accession>A0A420H1S8</accession>
<dbReference type="STRING" id="62708.A0A420H1S8"/>
<evidence type="ECO:0000256" key="1">
    <source>
        <dbReference type="SAM" id="MobiDB-lite"/>
    </source>
</evidence>
<feature type="compositionally biased region" description="Polar residues" evidence="1">
    <location>
        <begin position="243"/>
        <end position="267"/>
    </location>
</feature>
<feature type="domain" description="Extracellular mutant protein 11 C-terminal" evidence="2">
    <location>
        <begin position="272"/>
        <end position="415"/>
    </location>
</feature>
<evidence type="ECO:0000259" key="2">
    <source>
        <dbReference type="Pfam" id="PF15463"/>
    </source>
</evidence>
<dbReference type="Proteomes" id="UP000283383">
    <property type="component" value="Unassembled WGS sequence"/>
</dbReference>
<evidence type="ECO:0000313" key="4">
    <source>
        <dbReference type="Proteomes" id="UP000283383"/>
    </source>
</evidence>
<dbReference type="Pfam" id="PF15463">
    <property type="entry name" value="ECM11"/>
    <property type="match status" value="1"/>
</dbReference>
<evidence type="ECO:0000313" key="3">
    <source>
        <dbReference type="EMBL" id="RKF51392.1"/>
    </source>
</evidence>
<dbReference type="GO" id="GO:0001164">
    <property type="term" value="F:RNA polymerase I core promoter sequence-specific DNA binding"/>
    <property type="evidence" value="ECO:0007669"/>
    <property type="project" value="TreeGrafter"/>
</dbReference>
<dbReference type="AlphaFoldDB" id="A0A420H1S8"/>
<comment type="caution">
    <text evidence="3">The sequence shown here is derived from an EMBL/GenBank/DDBJ whole genome shotgun (WGS) entry which is preliminary data.</text>
</comment>
<dbReference type="GO" id="GO:0017025">
    <property type="term" value="F:TBP-class protein binding"/>
    <property type="evidence" value="ECO:0007669"/>
    <property type="project" value="TreeGrafter"/>
</dbReference>
<dbReference type="InterPro" id="IPR053029">
    <property type="entry name" value="RNA_pol_I-specific_init_factor"/>
</dbReference>
<dbReference type="EMBL" id="MCBQ01022289">
    <property type="protein sequence ID" value="RKF51392.1"/>
    <property type="molecule type" value="Genomic_DNA"/>
</dbReference>
<dbReference type="PANTHER" id="PTHR28244">
    <property type="entry name" value="RNA POLYMERASE I-SPECIFIC TRANSCRIPTION INITIATION FACTOR RRN11"/>
    <property type="match status" value="1"/>
</dbReference>